<protein>
    <recommendedName>
        <fullName evidence="2 5">Protein-tyrosine sulfotransferase</fullName>
        <ecNumber evidence="2 5">2.8.2.20</ecNumber>
    </recommendedName>
</protein>
<dbReference type="Proteomes" id="UP001163046">
    <property type="component" value="Unassembled WGS sequence"/>
</dbReference>
<sequence length="296" mass="34536">MPFVFLFQGQLELQLKTLYDNVETFILFVGHPRSGHSLIAAILDSHPEIIISDEFNLLAKFNSFFMDANTKSDIRRVQIFFQLHERSRKQAMFGNRAPNCSSHYCYNIPGSWQGIYRRQIKVIGDKKAGTTTERLDKPEGLQDLQELQNTVVIPVKLIHVIRNPFDNIATICTRRLQVIPDNRHKLNNVTALDFCIEKYFQQTQTVQKLHELSKYQILAVYSRDMSAKPRETLLTLCRFLGVKCYNEFVDSTLKVLYSKPSKTRYSVERTDVQKIRVTNEINKYQFLKSFFSFDSD</sequence>
<dbReference type="InterPro" id="IPR026634">
    <property type="entry name" value="TPST-like"/>
</dbReference>
<comment type="caution">
    <text evidence="6">The sequence shown here is derived from an EMBL/GenBank/DDBJ whole genome shotgun (WGS) entry which is preliminary data.</text>
</comment>
<dbReference type="GO" id="GO:0005794">
    <property type="term" value="C:Golgi apparatus"/>
    <property type="evidence" value="ECO:0007669"/>
    <property type="project" value="TreeGrafter"/>
</dbReference>
<dbReference type="Pfam" id="PF13469">
    <property type="entry name" value="Sulfotransfer_3"/>
    <property type="match status" value="1"/>
</dbReference>
<evidence type="ECO:0000313" key="7">
    <source>
        <dbReference type="Proteomes" id="UP001163046"/>
    </source>
</evidence>
<keyword evidence="7" id="KW-1185">Reference proteome</keyword>
<evidence type="ECO:0000256" key="5">
    <source>
        <dbReference type="RuleBase" id="RU365018"/>
    </source>
</evidence>
<evidence type="ECO:0000313" key="6">
    <source>
        <dbReference type="EMBL" id="KAJ7357589.1"/>
    </source>
</evidence>
<keyword evidence="3 5" id="KW-0808">Transferase</keyword>
<dbReference type="EMBL" id="MU827320">
    <property type="protein sequence ID" value="KAJ7357589.1"/>
    <property type="molecule type" value="Genomic_DNA"/>
</dbReference>
<dbReference type="OrthoDB" id="5985705at2759"/>
<dbReference type="EC" id="2.8.2.20" evidence="2 5"/>
<dbReference type="Gene3D" id="3.40.50.300">
    <property type="entry name" value="P-loop containing nucleotide triphosphate hydrolases"/>
    <property type="match status" value="1"/>
</dbReference>
<dbReference type="AlphaFoldDB" id="A0A9X0CJM1"/>
<dbReference type="PANTHER" id="PTHR12788">
    <property type="entry name" value="PROTEIN-TYROSINE SULFOTRANSFERASE 2"/>
    <property type="match status" value="1"/>
</dbReference>
<evidence type="ECO:0000256" key="2">
    <source>
        <dbReference type="ARBA" id="ARBA00013262"/>
    </source>
</evidence>
<dbReference type="SUPFAM" id="SSF52540">
    <property type="entry name" value="P-loop containing nucleoside triphosphate hydrolases"/>
    <property type="match status" value="1"/>
</dbReference>
<gene>
    <name evidence="6" type="ORF">OS493_024401</name>
</gene>
<name>A0A9X0CJM1_9CNID</name>
<evidence type="ECO:0000256" key="1">
    <source>
        <dbReference type="ARBA" id="ARBA00009988"/>
    </source>
</evidence>
<dbReference type="GO" id="GO:0008476">
    <property type="term" value="F:protein-tyrosine sulfotransferase activity"/>
    <property type="evidence" value="ECO:0007669"/>
    <property type="project" value="UniProtKB-EC"/>
</dbReference>
<proteinExistence type="inferred from homology"/>
<comment type="similarity">
    <text evidence="1 5">Belongs to the protein sulfotransferase family.</text>
</comment>
<evidence type="ECO:0000256" key="3">
    <source>
        <dbReference type="ARBA" id="ARBA00022679"/>
    </source>
</evidence>
<dbReference type="InterPro" id="IPR027417">
    <property type="entry name" value="P-loop_NTPase"/>
</dbReference>
<accession>A0A9X0CJM1</accession>
<comment type="function">
    <text evidence="5">Catalyzes the O-sulfation of tyrosine residues within acidic motifs of polypeptides, using 3'-phosphoadenylyl sulfate (PAPS) as cosubstrate.</text>
</comment>
<comment type="catalytic activity">
    <reaction evidence="4 5">
        <text>L-tyrosyl-[protein] + 3'-phosphoadenylyl sulfate = O-sulfo-L-tyrosine-[protein] + adenosine 3',5'-bisphosphate + H(+)</text>
        <dbReference type="Rhea" id="RHEA:16801"/>
        <dbReference type="Rhea" id="RHEA-COMP:10136"/>
        <dbReference type="Rhea" id="RHEA-COMP:11688"/>
        <dbReference type="ChEBI" id="CHEBI:15378"/>
        <dbReference type="ChEBI" id="CHEBI:46858"/>
        <dbReference type="ChEBI" id="CHEBI:58339"/>
        <dbReference type="ChEBI" id="CHEBI:58343"/>
        <dbReference type="ChEBI" id="CHEBI:65286"/>
        <dbReference type="EC" id="2.8.2.20"/>
    </reaction>
</comment>
<organism evidence="6 7">
    <name type="scientific">Desmophyllum pertusum</name>
    <dbReference type="NCBI Taxonomy" id="174260"/>
    <lineage>
        <taxon>Eukaryota</taxon>
        <taxon>Metazoa</taxon>
        <taxon>Cnidaria</taxon>
        <taxon>Anthozoa</taxon>
        <taxon>Hexacorallia</taxon>
        <taxon>Scleractinia</taxon>
        <taxon>Caryophylliina</taxon>
        <taxon>Caryophylliidae</taxon>
        <taxon>Desmophyllum</taxon>
    </lineage>
</organism>
<evidence type="ECO:0000256" key="4">
    <source>
        <dbReference type="ARBA" id="ARBA00048460"/>
    </source>
</evidence>
<reference evidence="6" key="1">
    <citation type="submission" date="2023-01" db="EMBL/GenBank/DDBJ databases">
        <title>Genome assembly of the deep-sea coral Lophelia pertusa.</title>
        <authorList>
            <person name="Herrera S."/>
            <person name="Cordes E."/>
        </authorList>
    </citation>
    <scope>NUCLEOTIDE SEQUENCE</scope>
    <source>
        <strain evidence="6">USNM1676648</strain>
        <tissue evidence="6">Polyp</tissue>
    </source>
</reference>
<dbReference type="PANTHER" id="PTHR12788:SF8">
    <property type="entry name" value="PROTEIN-TYROSINE SULFOTRANSFERASE"/>
    <property type="match status" value="1"/>
</dbReference>